<dbReference type="Gene3D" id="3.40.190.10">
    <property type="entry name" value="Periplasmic binding protein-like II"/>
    <property type="match status" value="1"/>
</dbReference>
<dbReference type="PROSITE" id="PS51257">
    <property type="entry name" value="PROKAR_LIPOPROTEIN"/>
    <property type="match status" value="1"/>
</dbReference>
<gene>
    <name evidence="2" type="primary">opuCC_4</name>
    <name evidence="2" type="ORF">SDC9_92471</name>
</gene>
<dbReference type="AlphaFoldDB" id="A0A644ZXT9"/>
<dbReference type="CDD" id="cd13608">
    <property type="entry name" value="PBP2_OpuCC_like"/>
    <property type="match status" value="1"/>
</dbReference>
<evidence type="ECO:0000313" key="2">
    <source>
        <dbReference type="EMBL" id="MPM45779.1"/>
    </source>
</evidence>
<name>A0A644ZXT9_9ZZZZ</name>
<protein>
    <submittedName>
        <fullName evidence="2">Carnitine transport binding protein OpuCC</fullName>
    </submittedName>
</protein>
<proteinExistence type="predicted"/>
<organism evidence="2">
    <name type="scientific">bioreactor metagenome</name>
    <dbReference type="NCBI Taxonomy" id="1076179"/>
    <lineage>
        <taxon>unclassified sequences</taxon>
        <taxon>metagenomes</taxon>
        <taxon>ecological metagenomes</taxon>
    </lineage>
</organism>
<dbReference type="EMBL" id="VSSQ01011012">
    <property type="protein sequence ID" value="MPM45779.1"/>
    <property type="molecule type" value="Genomic_DNA"/>
</dbReference>
<reference evidence="2" key="1">
    <citation type="submission" date="2019-08" db="EMBL/GenBank/DDBJ databases">
        <authorList>
            <person name="Kucharzyk K."/>
            <person name="Murdoch R.W."/>
            <person name="Higgins S."/>
            <person name="Loffler F."/>
        </authorList>
    </citation>
    <scope>NUCLEOTIDE SEQUENCE</scope>
</reference>
<dbReference type="InterPro" id="IPR007210">
    <property type="entry name" value="ABC_Gly_betaine_transp_sub-bd"/>
</dbReference>
<dbReference type="GO" id="GO:0043190">
    <property type="term" value="C:ATP-binding cassette (ABC) transporter complex"/>
    <property type="evidence" value="ECO:0007669"/>
    <property type="project" value="InterPro"/>
</dbReference>
<evidence type="ECO:0000259" key="1">
    <source>
        <dbReference type="Pfam" id="PF04069"/>
    </source>
</evidence>
<dbReference type="Pfam" id="PF04069">
    <property type="entry name" value="OpuAC"/>
    <property type="match status" value="1"/>
</dbReference>
<dbReference type="SUPFAM" id="SSF53850">
    <property type="entry name" value="Periplasmic binding protein-like II"/>
    <property type="match status" value="1"/>
</dbReference>
<dbReference type="GO" id="GO:0022857">
    <property type="term" value="F:transmembrane transporter activity"/>
    <property type="evidence" value="ECO:0007669"/>
    <property type="project" value="InterPro"/>
</dbReference>
<accession>A0A644ZXT9</accession>
<sequence>MMKKYMKKWLLFPLTALLLAACSLPGLGASVNNDGIVITGGTTTEMQILSYMVRGMVEHYLPDASVDMVNNLGSSTLNHQAMIGGDANVSAARYTGTSLTGELAMDPITDPTLAFESVVKGFDDKFNQVWFPSYGFANTYAFLVTREFAEENNLKTVSDLAALAPNLRAGVDNSWMEREGDGYEAFKETYGFDFQRVYPMQVGLVYDALQADEMDIVLGYSTDGRIASYDLVVLEDDLQLFPPYDASPVATKEILEAYPELEAILLKLEDTLTDELMQAMNYEVDNDLVEAQTVAQTFLEENNYFEDKEVTPLKERK</sequence>
<comment type="caution">
    <text evidence="2">The sequence shown here is derived from an EMBL/GenBank/DDBJ whole genome shotgun (WGS) entry which is preliminary data.</text>
</comment>
<dbReference type="Gene3D" id="3.40.190.120">
    <property type="entry name" value="Osmoprotection protein (prox), domain 2"/>
    <property type="match status" value="1"/>
</dbReference>
<feature type="domain" description="ABC-type glycine betaine transport system substrate-binding" evidence="1">
    <location>
        <begin position="36"/>
        <end position="301"/>
    </location>
</feature>